<dbReference type="InterPro" id="IPR011251">
    <property type="entry name" value="Luciferase-like_dom"/>
</dbReference>
<dbReference type="InterPro" id="IPR050564">
    <property type="entry name" value="F420-G6PD/mer"/>
</dbReference>
<organism evidence="3 4">
    <name type="scientific">Nocardioides marmoriginsengisoli</name>
    <dbReference type="NCBI Taxonomy" id="661483"/>
    <lineage>
        <taxon>Bacteria</taxon>
        <taxon>Bacillati</taxon>
        <taxon>Actinomycetota</taxon>
        <taxon>Actinomycetes</taxon>
        <taxon>Propionibacteriales</taxon>
        <taxon>Nocardioidaceae</taxon>
        <taxon>Nocardioides</taxon>
    </lineage>
</organism>
<dbReference type="Pfam" id="PF00296">
    <property type="entry name" value="Bac_luciferase"/>
    <property type="match status" value="1"/>
</dbReference>
<comment type="caution">
    <text evidence="3">The sequence shown here is derived from an EMBL/GenBank/DDBJ whole genome shotgun (WGS) entry which is preliminary data.</text>
</comment>
<protein>
    <submittedName>
        <fullName evidence="3">LLM class F420-dependent oxidoreductase</fullName>
    </submittedName>
</protein>
<evidence type="ECO:0000256" key="1">
    <source>
        <dbReference type="ARBA" id="ARBA00023002"/>
    </source>
</evidence>
<dbReference type="InterPro" id="IPR036661">
    <property type="entry name" value="Luciferase-like_sf"/>
</dbReference>
<proteinExistence type="predicted"/>
<dbReference type="OrthoDB" id="5241778at2"/>
<dbReference type="CDD" id="cd01097">
    <property type="entry name" value="Tetrahydromethanopterin_reductase"/>
    <property type="match status" value="1"/>
</dbReference>
<dbReference type="SUPFAM" id="SSF51679">
    <property type="entry name" value="Bacterial luciferase-like"/>
    <property type="match status" value="1"/>
</dbReference>
<dbReference type="PANTHER" id="PTHR43244">
    <property type="match status" value="1"/>
</dbReference>
<dbReference type="Proteomes" id="UP000267128">
    <property type="component" value="Unassembled WGS sequence"/>
</dbReference>
<reference evidence="3 4" key="1">
    <citation type="submission" date="2018-11" db="EMBL/GenBank/DDBJ databases">
        <authorList>
            <person name="Li F."/>
        </authorList>
    </citation>
    <scope>NUCLEOTIDE SEQUENCE [LARGE SCALE GENOMIC DNA]</scope>
    <source>
        <strain evidence="3 4">Gsoil 097</strain>
    </source>
</reference>
<keyword evidence="4" id="KW-1185">Reference proteome</keyword>
<evidence type="ECO:0000313" key="4">
    <source>
        <dbReference type="Proteomes" id="UP000267128"/>
    </source>
</evidence>
<keyword evidence="1" id="KW-0560">Oxidoreductase</keyword>
<evidence type="ECO:0000313" key="3">
    <source>
        <dbReference type="EMBL" id="RNL62903.1"/>
    </source>
</evidence>
<accession>A0A3N0CIY3</accession>
<feature type="domain" description="Luciferase-like" evidence="2">
    <location>
        <begin position="6"/>
        <end position="322"/>
    </location>
</feature>
<dbReference type="PANTHER" id="PTHR43244:SF1">
    <property type="entry name" value="5,10-METHYLENETETRAHYDROMETHANOPTERIN REDUCTASE"/>
    <property type="match status" value="1"/>
</dbReference>
<gene>
    <name evidence="3" type="ORF">EFK50_14325</name>
</gene>
<dbReference type="GO" id="GO:0016705">
    <property type="term" value="F:oxidoreductase activity, acting on paired donors, with incorporation or reduction of molecular oxygen"/>
    <property type="evidence" value="ECO:0007669"/>
    <property type="project" value="InterPro"/>
</dbReference>
<dbReference type="NCBIfam" id="TIGR03559">
    <property type="entry name" value="F420_Rv3520c"/>
    <property type="match status" value="1"/>
</dbReference>
<evidence type="ECO:0000259" key="2">
    <source>
        <dbReference type="Pfam" id="PF00296"/>
    </source>
</evidence>
<dbReference type="AlphaFoldDB" id="A0A3N0CIY3"/>
<sequence length="344" mass="37631">MKLSTALNYAGDPKEAAVEASQLEGAGIDMIWVAEPYGFDAVSILGFLAAHTQHAELASGILPIFSRTPTLTAMTAAGLDMVSSGRFALGLGTSGPQVIEGWHGVPYDRPLRRTREVIDICRLVWKREPLRYDGQAYTLPLPADQGTGLGKPLKMIHPPLREQIPIYLAALGPKNVQMAAELADGWFPAFFYPEKADIWCEDLDAGFEHRDSSLGPLEIVSGGTTAICGRDEAEAIINAERPRIALYIGGMGPRDKNFYNNVFRRLGYEEEADQIQELFLAGKRKEAEAAVPESFLRATTLVGDASYVRERVQAFQEAGVTRLNITPATPEPLKLISTLKSWVS</sequence>
<name>A0A3N0CIY3_9ACTN</name>
<dbReference type="RefSeq" id="WP_123228195.1">
    <property type="nucleotide sequence ID" value="NZ_RJSE01000007.1"/>
</dbReference>
<dbReference type="Gene3D" id="3.20.20.30">
    <property type="entry name" value="Luciferase-like domain"/>
    <property type="match status" value="1"/>
</dbReference>
<dbReference type="EMBL" id="RJSE01000007">
    <property type="protein sequence ID" value="RNL62903.1"/>
    <property type="molecule type" value="Genomic_DNA"/>
</dbReference>
<dbReference type="InterPro" id="IPR019951">
    <property type="entry name" value="F420_OxRdatse_Rv3520c_pred"/>
</dbReference>